<dbReference type="GO" id="GO:0046872">
    <property type="term" value="F:metal ion binding"/>
    <property type="evidence" value="ECO:0007669"/>
    <property type="project" value="UniProtKB-KW"/>
</dbReference>
<feature type="domain" description="Amidohydrolase 3" evidence="3">
    <location>
        <begin position="40"/>
        <end position="397"/>
    </location>
</feature>
<evidence type="ECO:0000313" key="4">
    <source>
        <dbReference type="EMBL" id="ALS00651.1"/>
    </source>
</evidence>
<dbReference type="Proteomes" id="UP000065511">
    <property type="component" value="Chromosome"/>
</dbReference>
<dbReference type="SUPFAM" id="SSF51556">
    <property type="entry name" value="Metallo-dependent hydrolases"/>
    <property type="match status" value="1"/>
</dbReference>
<reference evidence="4 6" key="2">
    <citation type="submission" date="2015-12" db="EMBL/GenBank/DDBJ databases">
        <authorList>
            <person name="Lauer A."/>
            <person name="Humrighouse B."/>
            <person name="Loparev V."/>
            <person name="Shewmaker P.L."/>
            <person name="Whitney A.M."/>
            <person name="McLaughlin R.W."/>
        </authorList>
    </citation>
    <scope>NUCLEOTIDE SEQUENCE [LARGE SCALE GENOMIC DNA]</scope>
    <source>
        <strain evidence="4 6">LMG 23085</strain>
    </source>
</reference>
<organism evidence="5 7">
    <name type="scientific">Enterococcus silesiacus</name>
    <dbReference type="NCBI Taxonomy" id="332949"/>
    <lineage>
        <taxon>Bacteria</taxon>
        <taxon>Bacillati</taxon>
        <taxon>Bacillota</taxon>
        <taxon>Bacilli</taxon>
        <taxon>Lactobacillales</taxon>
        <taxon>Enterococcaceae</taxon>
        <taxon>Enterococcus</taxon>
    </lineage>
</organism>
<reference evidence="5 7" key="1">
    <citation type="submission" date="2014-12" db="EMBL/GenBank/DDBJ databases">
        <title>Draft genome sequences of 29 type strains of Enterococci.</title>
        <authorList>
            <person name="Zhong Z."/>
            <person name="Sun Z."/>
            <person name="Liu W."/>
            <person name="Zhang W."/>
            <person name="Zhang H."/>
        </authorList>
    </citation>
    <scope>NUCLEOTIDE SEQUENCE [LARGE SCALE GENOMIC DNA]</scope>
    <source>
        <strain evidence="5 7">DSM 22801</strain>
    </source>
</reference>
<dbReference type="GO" id="GO:0016814">
    <property type="term" value="F:hydrolase activity, acting on carbon-nitrogen (but not peptide) bonds, in cyclic amidines"/>
    <property type="evidence" value="ECO:0007669"/>
    <property type="project" value="TreeGrafter"/>
</dbReference>
<dbReference type="InterPro" id="IPR011059">
    <property type="entry name" value="Metal-dep_hydrolase_composite"/>
</dbReference>
<dbReference type="Pfam" id="PF07969">
    <property type="entry name" value="Amidohydro_3"/>
    <property type="match status" value="1"/>
</dbReference>
<evidence type="ECO:0000256" key="2">
    <source>
        <dbReference type="ARBA" id="ARBA00022801"/>
    </source>
</evidence>
<dbReference type="RefSeq" id="WP_071879160.1">
    <property type="nucleotide sequence ID" value="NZ_JXLC01000034.1"/>
</dbReference>
<gene>
    <name evidence="4" type="ORF">ATZ33_04455</name>
    <name evidence="5" type="ORF">RV15_GL002432</name>
</gene>
<keyword evidence="2" id="KW-0378">Hydrolase</keyword>
<dbReference type="OrthoDB" id="9815027at2"/>
<evidence type="ECO:0000313" key="7">
    <source>
        <dbReference type="Proteomes" id="UP000183039"/>
    </source>
</evidence>
<dbReference type="Gene3D" id="2.30.40.10">
    <property type="entry name" value="Urease, subunit C, domain 1"/>
    <property type="match status" value="1"/>
</dbReference>
<dbReference type="EMBL" id="CP013614">
    <property type="protein sequence ID" value="ALS00651.1"/>
    <property type="molecule type" value="Genomic_DNA"/>
</dbReference>
<dbReference type="SUPFAM" id="SSF51338">
    <property type="entry name" value="Composite domain of metallo-dependent hydrolases"/>
    <property type="match status" value="1"/>
</dbReference>
<dbReference type="GO" id="GO:0019239">
    <property type="term" value="F:deaminase activity"/>
    <property type="evidence" value="ECO:0007669"/>
    <property type="project" value="UniProtKB-ARBA"/>
</dbReference>
<dbReference type="KEGG" id="ess:ATZ33_04455"/>
<dbReference type="InterPro" id="IPR013108">
    <property type="entry name" value="Amidohydro_3"/>
</dbReference>
<sequence>MDILIKQARLNDDEALQDVGIKDGKIVAISENLTDKAVTVIEAQGRVLIPGLVESHIHLDKALIADRKPNKSGTLQEAIKVTAELKPTFTEEDIYKRAKQALEMIIAHGVTTVRTHAEFDPAQGFSGFNTIMKLKDEYRDLIDMQIVAFPQEGIFKAPGTEKMMYEAMDMGADVVGGIPYNDAPADKHIDLVFEIAKKYDKDIDLHQDFSDEATDISIEYLCKKTIAENYHGRVSVGHLTALHALEPERLNEILGLMAEAQISVMALPATDLHLGARNDVYNVRRAVTPIRKLRDAGVNVCLATNNIRNAFTPYGNGDLMQIAMLAIPVAHLGGADDLPTVLPMITANPAKALGLAHYGIEIGSNADLVLLDTKVKANAIIDIPERNYVIKNGKITVEVKKEVTIFK</sequence>
<keyword evidence="6" id="KW-1185">Reference proteome</keyword>
<evidence type="ECO:0000313" key="5">
    <source>
        <dbReference type="EMBL" id="OJG86028.1"/>
    </source>
</evidence>
<dbReference type="CDD" id="cd01293">
    <property type="entry name" value="Bact_CD"/>
    <property type="match status" value="1"/>
</dbReference>
<dbReference type="Proteomes" id="UP000183039">
    <property type="component" value="Unassembled WGS sequence"/>
</dbReference>
<dbReference type="PANTHER" id="PTHR32027:SF9">
    <property type="entry name" value="BLL3847 PROTEIN"/>
    <property type="match status" value="1"/>
</dbReference>
<dbReference type="Gene3D" id="3.20.20.140">
    <property type="entry name" value="Metal-dependent hydrolases"/>
    <property type="match status" value="1"/>
</dbReference>
<evidence type="ECO:0000259" key="3">
    <source>
        <dbReference type="Pfam" id="PF07969"/>
    </source>
</evidence>
<evidence type="ECO:0000256" key="1">
    <source>
        <dbReference type="ARBA" id="ARBA00022723"/>
    </source>
</evidence>
<dbReference type="InterPro" id="IPR052349">
    <property type="entry name" value="Metallo-hydrolase_Enzymes"/>
</dbReference>
<dbReference type="PANTHER" id="PTHR32027">
    <property type="entry name" value="CYTOSINE DEAMINASE"/>
    <property type="match status" value="1"/>
</dbReference>
<accession>A0A0S3K8L1</accession>
<protein>
    <submittedName>
        <fullName evidence="5">N-acyl-D-amino-acid deacylase</fullName>
    </submittedName>
</protein>
<dbReference type="FunFam" id="3.20.20.140:FF:000019">
    <property type="entry name" value="Cytosine deaminase"/>
    <property type="match status" value="1"/>
</dbReference>
<proteinExistence type="predicted"/>
<keyword evidence="1" id="KW-0479">Metal-binding</keyword>
<evidence type="ECO:0000313" key="6">
    <source>
        <dbReference type="Proteomes" id="UP000065511"/>
    </source>
</evidence>
<dbReference type="EMBL" id="JXLC01000034">
    <property type="protein sequence ID" value="OJG86028.1"/>
    <property type="molecule type" value="Genomic_DNA"/>
</dbReference>
<dbReference type="InterPro" id="IPR032466">
    <property type="entry name" value="Metal_Hydrolase"/>
</dbReference>
<dbReference type="AlphaFoldDB" id="A0A0S3K8L1"/>
<name>A0A0S3K8L1_9ENTE</name>